<protein>
    <submittedName>
        <fullName evidence="1">Uncharacterized protein</fullName>
    </submittedName>
</protein>
<keyword evidence="2" id="KW-1185">Reference proteome</keyword>
<gene>
    <name evidence="1" type="ORF">IPOD504_LOCUS7041</name>
</gene>
<dbReference type="Proteomes" id="UP000837857">
    <property type="component" value="Chromosome 2"/>
</dbReference>
<proteinExistence type="predicted"/>
<evidence type="ECO:0000313" key="1">
    <source>
        <dbReference type="EMBL" id="CAH2049839.1"/>
    </source>
</evidence>
<name>A0ABN8IB55_9NEOP</name>
<accession>A0ABN8IB55</accession>
<reference evidence="1" key="1">
    <citation type="submission" date="2022-03" db="EMBL/GenBank/DDBJ databases">
        <authorList>
            <person name="Martin H S."/>
        </authorList>
    </citation>
    <scope>NUCLEOTIDE SEQUENCE</scope>
</reference>
<organism evidence="1 2">
    <name type="scientific">Iphiclides podalirius</name>
    <name type="common">scarce swallowtail</name>
    <dbReference type="NCBI Taxonomy" id="110791"/>
    <lineage>
        <taxon>Eukaryota</taxon>
        <taxon>Metazoa</taxon>
        <taxon>Ecdysozoa</taxon>
        <taxon>Arthropoda</taxon>
        <taxon>Hexapoda</taxon>
        <taxon>Insecta</taxon>
        <taxon>Pterygota</taxon>
        <taxon>Neoptera</taxon>
        <taxon>Endopterygota</taxon>
        <taxon>Lepidoptera</taxon>
        <taxon>Glossata</taxon>
        <taxon>Ditrysia</taxon>
        <taxon>Papilionoidea</taxon>
        <taxon>Papilionidae</taxon>
        <taxon>Papilioninae</taxon>
        <taxon>Iphiclides</taxon>
    </lineage>
</organism>
<sequence length="97" mass="10908">MSPLEPMRDSDMTTSLALHRLQLSWTAGRLPIPPDAEVFPGLYRCNVAAESAREMERDSAEPPRSGAPLCANTHRLFSRLFLRTRYYTLLLSSKAIS</sequence>
<feature type="non-terminal residue" evidence="1">
    <location>
        <position position="1"/>
    </location>
</feature>
<evidence type="ECO:0000313" key="2">
    <source>
        <dbReference type="Proteomes" id="UP000837857"/>
    </source>
</evidence>
<dbReference type="EMBL" id="OW152814">
    <property type="protein sequence ID" value="CAH2049839.1"/>
    <property type="molecule type" value="Genomic_DNA"/>
</dbReference>